<dbReference type="RefSeq" id="WP_092593247.1">
    <property type="nucleotide sequence ID" value="NZ_FMWL01000027.1"/>
</dbReference>
<keyword evidence="2" id="KW-1185">Reference proteome</keyword>
<organism evidence="1 2">
    <name type="scientific">Acidaminobacter hydrogenoformans DSM 2784</name>
    <dbReference type="NCBI Taxonomy" id="1120920"/>
    <lineage>
        <taxon>Bacteria</taxon>
        <taxon>Bacillati</taxon>
        <taxon>Bacillota</taxon>
        <taxon>Clostridia</taxon>
        <taxon>Peptostreptococcales</taxon>
        <taxon>Acidaminobacteraceae</taxon>
        <taxon>Acidaminobacter</taxon>
    </lineage>
</organism>
<protein>
    <submittedName>
        <fullName evidence="1">Uncharacterized protein</fullName>
    </submittedName>
</protein>
<evidence type="ECO:0000313" key="2">
    <source>
        <dbReference type="Proteomes" id="UP000199208"/>
    </source>
</evidence>
<dbReference type="EMBL" id="FMWL01000027">
    <property type="protein sequence ID" value="SCZ81939.1"/>
    <property type="molecule type" value="Genomic_DNA"/>
</dbReference>
<gene>
    <name evidence="1" type="ORF">SAMN03080599_03187</name>
</gene>
<sequence length="528" mass="59921">MSRYTLNNRPAKRVWAIFLVLLVLGTAVLLGACEATETSNTPPESPGEETREGLDPLEASRLENGLYELMNASSDLDTVTEAWQEALAATQDPESKDRLTSRWLDFAKYRTSALSQALYSENGDTGSPLFVIYNTLFQRQWDPARIPDIEDPDLRRYFEVLDRSFMRMVEYGEYVGPGFDFERLSNLNTLSSGFQAYFTLSDHYYGFLAESYQTGLIPYNAFADYLLKLEDTLKATDSPYIKIHLEPLLRWSYGMFFSGTMGSGPFNYETNVLDPNFEDLLESIVERQPDSGLAALATQVMNLPEGTDESEYAYVDAVQNYKRFGLDSPKGIRTVYSYQHPVFYEARPELYGFEDTQVMASLSANLNSLLDQLKTQVQWGNNPDASYNLGYHLEFANDRWASFQLAASSYDPETGINLNFNEAAVFDLTTGARVTLDEFLGDETGEATNRIEALLIEQARQYMTLPEDLSVDLSQRFSLGEDYLLAMLPPRTLSEEQAYDLFVDLRYGLAFPEVDLRNRLLSIEEEAR</sequence>
<proteinExistence type="predicted"/>
<dbReference type="PROSITE" id="PS51257">
    <property type="entry name" value="PROKAR_LIPOPROTEIN"/>
    <property type="match status" value="1"/>
</dbReference>
<evidence type="ECO:0000313" key="1">
    <source>
        <dbReference type="EMBL" id="SCZ81939.1"/>
    </source>
</evidence>
<dbReference type="STRING" id="1120920.SAMN03080599_03187"/>
<dbReference type="Proteomes" id="UP000199208">
    <property type="component" value="Unassembled WGS sequence"/>
</dbReference>
<accession>A0A1G5S8L4</accession>
<name>A0A1G5S8L4_9FIRM</name>
<reference evidence="1 2" key="1">
    <citation type="submission" date="2016-10" db="EMBL/GenBank/DDBJ databases">
        <authorList>
            <person name="de Groot N.N."/>
        </authorList>
    </citation>
    <scope>NUCLEOTIDE SEQUENCE [LARGE SCALE GENOMIC DNA]</scope>
    <source>
        <strain evidence="1 2">DSM 2784</strain>
    </source>
</reference>
<dbReference type="AlphaFoldDB" id="A0A1G5S8L4"/>